<name>A0A371QAB4_STRIH</name>
<dbReference type="Pfam" id="PF00547">
    <property type="entry name" value="Urease_gamma"/>
    <property type="match status" value="1"/>
</dbReference>
<dbReference type="NCBIfam" id="TIGR00193">
    <property type="entry name" value="urease_gam"/>
    <property type="match status" value="1"/>
</dbReference>
<dbReference type="GO" id="GO:0043419">
    <property type="term" value="P:urea catabolic process"/>
    <property type="evidence" value="ECO:0007669"/>
    <property type="project" value="UniProtKB-UniRule"/>
</dbReference>
<comment type="similarity">
    <text evidence="5">Belongs to the urease gamma subunit family.</text>
</comment>
<comment type="catalytic activity">
    <reaction evidence="4 5">
        <text>urea + 2 H2O + H(+) = hydrogencarbonate + 2 NH4(+)</text>
        <dbReference type="Rhea" id="RHEA:20557"/>
        <dbReference type="ChEBI" id="CHEBI:15377"/>
        <dbReference type="ChEBI" id="CHEBI:15378"/>
        <dbReference type="ChEBI" id="CHEBI:16199"/>
        <dbReference type="ChEBI" id="CHEBI:17544"/>
        <dbReference type="ChEBI" id="CHEBI:28938"/>
        <dbReference type="EC" id="3.5.1.5"/>
    </reaction>
</comment>
<proteinExistence type="inferred from homology"/>
<dbReference type="InterPro" id="IPR036461">
    <property type="entry name" value="Urease_betasu_sf"/>
</dbReference>
<dbReference type="PANTHER" id="PTHR33569">
    <property type="entry name" value="UREASE"/>
    <property type="match status" value="1"/>
</dbReference>
<comment type="caution">
    <text evidence="7">The sequence shown here is derived from an EMBL/GenBank/DDBJ whole genome shotgun (WGS) entry which is preliminary data.</text>
</comment>
<comment type="subcellular location">
    <subcellularLocation>
        <location evidence="5">Cytoplasm</location>
    </subcellularLocation>
</comment>
<evidence type="ECO:0000256" key="4">
    <source>
        <dbReference type="ARBA" id="ARBA00047778"/>
    </source>
</evidence>
<keyword evidence="3 5" id="KW-0378">Hydrolase</keyword>
<dbReference type="UniPathway" id="UPA00258">
    <property type="reaction ID" value="UER00370"/>
</dbReference>
<evidence type="ECO:0000256" key="6">
    <source>
        <dbReference type="SAM" id="MobiDB-lite"/>
    </source>
</evidence>
<dbReference type="InterPro" id="IPR036463">
    <property type="entry name" value="Urease_gamma_sf"/>
</dbReference>
<dbReference type="PANTHER" id="PTHR33569:SF1">
    <property type="entry name" value="UREASE"/>
    <property type="match status" value="1"/>
</dbReference>
<dbReference type="InterPro" id="IPR002019">
    <property type="entry name" value="Urease_beta-like"/>
</dbReference>
<dbReference type="PIRSF" id="PIRSF001225">
    <property type="entry name" value="Urease_gammabeta"/>
    <property type="match status" value="1"/>
</dbReference>
<dbReference type="Pfam" id="PF00699">
    <property type="entry name" value="Urease_beta"/>
    <property type="match status" value="1"/>
</dbReference>
<dbReference type="Gene3D" id="2.10.150.10">
    <property type="entry name" value="Urease, beta subunit"/>
    <property type="match status" value="1"/>
</dbReference>
<organism evidence="7 8">
    <name type="scientific">Streptomyces inhibens</name>
    <dbReference type="NCBI Taxonomy" id="2293571"/>
    <lineage>
        <taxon>Bacteria</taxon>
        <taxon>Bacillati</taxon>
        <taxon>Actinomycetota</taxon>
        <taxon>Actinomycetes</taxon>
        <taxon>Kitasatosporales</taxon>
        <taxon>Streptomycetaceae</taxon>
        <taxon>Streptomyces</taxon>
    </lineage>
</organism>
<dbReference type="NCBIfam" id="NF009671">
    <property type="entry name" value="PRK13192.1"/>
    <property type="match status" value="1"/>
</dbReference>
<protein>
    <recommendedName>
        <fullName evidence="5">Urease subunit gamma</fullName>
        <ecNumber evidence="5">3.5.1.5</ecNumber>
    </recommendedName>
    <alternativeName>
        <fullName evidence="5">Urea amidohydrolase subunit gamma</fullName>
    </alternativeName>
</protein>
<evidence type="ECO:0000256" key="3">
    <source>
        <dbReference type="ARBA" id="ARBA00022801"/>
    </source>
</evidence>
<dbReference type="NCBIfam" id="NF009712">
    <property type="entry name" value="PRK13241.1"/>
    <property type="match status" value="1"/>
</dbReference>
<dbReference type="Proteomes" id="UP000262477">
    <property type="component" value="Unassembled WGS sequence"/>
</dbReference>
<comment type="pathway">
    <text evidence="1 5">Nitrogen metabolism; urea degradation; CO(2) and NH(3) from urea (urease route): step 1/1.</text>
</comment>
<keyword evidence="8" id="KW-1185">Reference proteome</keyword>
<dbReference type="InterPro" id="IPR012010">
    <property type="entry name" value="Urease_gamma"/>
</dbReference>
<dbReference type="EC" id="3.5.1.5" evidence="5"/>
<evidence type="ECO:0000256" key="2">
    <source>
        <dbReference type="ARBA" id="ARBA00022490"/>
    </source>
</evidence>
<dbReference type="SUPFAM" id="SSF51278">
    <property type="entry name" value="Urease, beta-subunit"/>
    <property type="match status" value="1"/>
</dbReference>
<keyword evidence="2 5" id="KW-0963">Cytoplasm</keyword>
<evidence type="ECO:0000256" key="5">
    <source>
        <dbReference type="HAMAP-Rule" id="MF_00739"/>
    </source>
</evidence>
<dbReference type="CDD" id="cd00390">
    <property type="entry name" value="Urease_gamma"/>
    <property type="match status" value="1"/>
</dbReference>
<dbReference type="GO" id="GO:0035550">
    <property type="term" value="C:urease complex"/>
    <property type="evidence" value="ECO:0007669"/>
    <property type="project" value="InterPro"/>
</dbReference>
<evidence type="ECO:0000256" key="1">
    <source>
        <dbReference type="ARBA" id="ARBA00004897"/>
    </source>
</evidence>
<dbReference type="AlphaFoldDB" id="A0A371QAB4"/>
<dbReference type="OrthoDB" id="9797217at2"/>
<reference evidence="7 8" key="1">
    <citation type="submission" date="2018-08" db="EMBL/GenBank/DDBJ databases">
        <title>Streptomyces NEAU-D10 sp. nov., a novel Actinomycete isolated from soil.</title>
        <authorList>
            <person name="Jin L."/>
        </authorList>
    </citation>
    <scope>NUCLEOTIDE SEQUENCE [LARGE SCALE GENOMIC DNA]</scope>
    <source>
        <strain evidence="7 8">NEAU-D10</strain>
    </source>
</reference>
<feature type="region of interest" description="Disordered" evidence="6">
    <location>
        <begin position="208"/>
        <end position="230"/>
    </location>
</feature>
<dbReference type="CDD" id="cd00407">
    <property type="entry name" value="Urease_beta"/>
    <property type="match status" value="1"/>
</dbReference>
<comment type="subunit">
    <text evidence="5">Heterotrimer of UreA (gamma), UreB (beta) and UreC (alpha) subunits. Three heterotrimers associate to form the active enzyme.</text>
</comment>
<dbReference type="InterPro" id="IPR002026">
    <property type="entry name" value="Urease_gamma/gamma-beta_su"/>
</dbReference>
<dbReference type="Gene3D" id="3.30.280.10">
    <property type="entry name" value="Urease, gamma-like subunit"/>
    <property type="match status" value="1"/>
</dbReference>
<dbReference type="InterPro" id="IPR008223">
    <property type="entry name" value="Urease_gamma-beta_su"/>
</dbReference>
<dbReference type="RefSeq" id="WP_128503252.1">
    <property type="nucleotide sequence ID" value="NZ_QUAC01000019.1"/>
</dbReference>
<dbReference type="HAMAP" id="MF_00739">
    <property type="entry name" value="Urease_gamma"/>
    <property type="match status" value="1"/>
</dbReference>
<sequence length="230" mass="25168">MHLTPHEQERLMIHLAADVAEKRRARGVRLNYPETVALLTVHVLEGARDGRTVADLMSSGRKVLAREEVMEGIPEMIKNVQVEATFPDGTKLVTIHQPFPEAGKDEQPLVSPGKVDYSTEPEDEFVPFNEGRDVTCLAVSNPTDRPIQVGSHYHFAEANAGLEFCREAAWGKRLHVPAGSSVRFEPNITEDVELVPIEGRRLVYGLRGQAGGPLDSAESPSDAAGGELND</sequence>
<dbReference type="EMBL" id="QUAC01000019">
    <property type="protein sequence ID" value="REK91639.1"/>
    <property type="molecule type" value="Genomic_DNA"/>
</dbReference>
<dbReference type="SUPFAM" id="SSF54111">
    <property type="entry name" value="Urease, gamma-subunit"/>
    <property type="match status" value="1"/>
</dbReference>
<evidence type="ECO:0000313" key="8">
    <source>
        <dbReference type="Proteomes" id="UP000262477"/>
    </source>
</evidence>
<dbReference type="InterPro" id="IPR050069">
    <property type="entry name" value="Urease_subunit"/>
</dbReference>
<dbReference type="GO" id="GO:0009039">
    <property type="term" value="F:urease activity"/>
    <property type="evidence" value="ECO:0007669"/>
    <property type="project" value="UniProtKB-UniRule"/>
</dbReference>
<evidence type="ECO:0000313" key="7">
    <source>
        <dbReference type="EMBL" id="REK91639.1"/>
    </source>
</evidence>
<dbReference type="GO" id="GO:0016151">
    <property type="term" value="F:nickel cation binding"/>
    <property type="evidence" value="ECO:0007669"/>
    <property type="project" value="InterPro"/>
</dbReference>
<gene>
    <name evidence="5" type="primary">ureA</name>
    <name evidence="7" type="ORF">DY245_03260</name>
</gene>
<accession>A0A371QAB4</accession>
<dbReference type="NCBIfam" id="TIGR00192">
    <property type="entry name" value="urease_beta"/>
    <property type="match status" value="1"/>
</dbReference>